<dbReference type="SMART" id="SM00967">
    <property type="entry name" value="SpoU_sub_bind"/>
    <property type="match status" value="1"/>
</dbReference>
<accession>A0A1C3Z2H5</accession>
<dbReference type="InterPro" id="IPR029026">
    <property type="entry name" value="tRNA_m1G_MTases_N"/>
</dbReference>
<protein>
    <submittedName>
        <fullName evidence="5">RNA methyltransferase, TrmH family</fullName>
    </submittedName>
</protein>
<evidence type="ECO:0000256" key="3">
    <source>
        <dbReference type="SAM" id="MobiDB-lite"/>
    </source>
</evidence>
<dbReference type="AlphaFoldDB" id="A0A1C3Z2H5"/>
<keyword evidence="2 5" id="KW-0808">Transferase</keyword>
<dbReference type="SUPFAM" id="SSF55315">
    <property type="entry name" value="L30e-like"/>
    <property type="match status" value="1"/>
</dbReference>
<dbReference type="Gene3D" id="3.30.1330.30">
    <property type="match status" value="1"/>
</dbReference>
<evidence type="ECO:0000259" key="4">
    <source>
        <dbReference type="SMART" id="SM00967"/>
    </source>
</evidence>
<keyword evidence="1 5" id="KW-0489">Methyltransferase</keyword>
<dbReference type="InterPro" id="IPR004441">
    <property type="entry name" value="rRNA_MeTrfase_TrmH"/>
</dbReference>
<organism evidence="5 6">
    <name type="scientific">Gilliamella bombicola</name>
    <dbReference type="NCBI Taxonomy" id="1798182"/>
    <lineage>
        <taxon>Bacteria</taxon>
        <taxon>Pseudomonadati</taxon>
        <taxon>Pseudomonadota</taxon>
        <taxon>Gammaproteobacteria</taxon>
        <taxon>Orbales</taxon>
        <taxon>Orbaceae</taxon>
        <taxon>Gilliamella</taxon>
    </lineage>
</organism>
<dbReference type="Gene3D" id="3.40.1280.10">
    <property type="match status" value="1"/>
</dbReference>
<reference evidence="6" key="1">
    <citation type="submission" date="2016-08" db="EMBL/GenBank/DDBJ databases">
        <authorList>
            <person name="Varghese N."/>
            <person name="Submissions Spin"/>
        </authorList>
    </citation>
    <scope>NUCLEOTIDE SEQUENCE [LARGE SCALE GENOMIC DNA]</scope>
    <source>
        <strain evidence="6">R-53248</strain>
    </source>
</reference>
<keyword evidence="6" id="KW-1185">Reference proteome</keyword>
<dbReference type="GO" id="GO:0003723">
    <property type="term" value="F:RNA binding"/>
    <property type="evidence" value="ECO:0007669"/>
    <property type="project" value="InterPro"/>
</dbReference>
<dbReference type="PANTHER" id="PTHR46429:SF2">
    <property type="entry name" value="TRNA_RRNA METHYLTRANSFERASE"/>
    <property type="match status" value="1"/>
</dbReference>
<evidence type="ECO:0000313" key="6">
    <source>
        <dbReference type="Proteomes" id="UP000199670"/>
    </source>
</evidence>
<dbReference type="GO" id="GO:0005829">
    <property type="term" value="C:cytosol"/>
    <property type="evidence" value="ECO:0007669"/>
    <property type="project" value="TreeGrafter"/>
</dbReference>
<feature type="domain" description="RNA 2-O ribose methyltransferase substrate binding" evidence="4">
    <location>
        <begin position="115"/>
        <end position="190"/>
    </location>
</feature>
<evidence type="ECO:0000313" key="5">
    <source>
        <dbReference type="EMBL" id="SCB76549.1"/>
    </source>
</evidence>
<proteinExistence type="predicted"/>
<dbReference type="PANTHER" id="PTHR46429">
    <property type="entry name" value="23S RRNA (GUANOSINE-2'-O-)-METHYLTRANSFERASE RLMB"/>
    <property type="match status" value="1"/>
</dbReference>
<feature type="compositionally biased region" description="Basic and acidic residues" evidence="3">
    <location>
        <begin position="18"/>
        <end position="54"/>
    </location>
</feature>
<dbReference type="Proteomes" id="UP000199670">
    <property type="component" value="Unassembled WGS sequence"/>
</dbReference>
<sequence length="351" mass="39707">MNDNTEKSKPTIFYAKNSEPKKHSRSAKEKPSGWKGQRKDNSSPFNAKRDHNDRIETFKPRNDKSEFVKKRFTVELNQSQSAIANDSPWQKKVRNNDQAPTFGYDGYRQRKEETLVYSENSCKAVFKHRRIAIVKLFITQEMTYQFKDLIDWLVKQRLGYDVVSSEQISKITQTQHHGGVCLIVKKRVPLTLLDYLEESSDKDHDCILAIDDVNNPHNLGGLIRSAAFYGVNGVMLRQTNLLDSGSAMRVAEGGIEAVTAIKSDDFIASIDMLKQHGYQVVALLPCQSKSIASSELHKIRFNKKVALVIFQQINMKLINNADVTLHIQGNENMPALNISVAAGILLSNLKK</sequence>
<dbReference type="EMBL" id="FMAQ01000001">
    <property type="protein sequence ID" value="SCB76549.1"/>
    <property type="molecule type" value="Genomic_DNA"/>
</dbReference>
<dbReference type="Pfam" id="PF00588">
    <property type="entry name" value="SpoU_methylase"/>
    <property type="match status" value="1"/>
</dbReference>
<dbReference type="Pfam" id="PF08032">
    <property type="entry name" value="SpoU_sub_bind"/>
    <property type="match status" value="1"/>
</dbReference>
<dbReference type="SUPFAM" id="SSF75217">
    <property type="entry name" value="alpha/beta knot"/>
    <property type="match status" value="1"/>
</dbReference>
<dbReference type="InterPro" id="IPR029064">
    <property type="entry name" value="Ribosomal_eL30-like_sf"/>
</dbReference>
<dbReference type="STRING" id="1798182.GA0061081_101222"/>
<dbReference type="GO" id="GO:0032259">
    <property type="term" value="P:methylation"/>
    <property type="evidence" value="ECO:0007669"/>
    <property type="project" value="UniProtKB-KW"/>
</dbReference>
<dbReference type="InterPro" id="IPR029028">
    <property type="entry name" value="Alpha/beta_knot_MTases"/>
</dbReference>
<dbReference type="GO" id="GO:0006396">
    <property type="term" value="P:RNA processing"/>
    <property type="evidence" value="ECO:0007669"/>
    <property type="project" value="InterPro"/>
</dbReference>
<feature type="region of interest" description="Disordered" evidence="3">
    <location>
        <begin position="1"/>
        <end position="54"/>
    </location>
</feature>
<dbReference type="InterPro" id="IPR001537">
    <property type="entry name" value="SpoU_MeTrfase"/>
</dbReference>
<dbReference type="RefSeq" id="WP_091346278.1">
    <property type="nucleotide sequence ID" value="NZ_FMAQ01000001.1"/>
</dbReference>
<evidence type="ECO:0000256" key="2">
    <source>
        <dbReference type="ARBA" id="ARBA00022679"/>
    </source>
</evidence>
<dbReference type="InterPro" id="IPR013123">
    <property type="entry name" value="SpoU_subst-bd"/>
</dbReference>
<dbReference type="OrthoDB" id="9785673at2"/>
<dbReference type="CDD" id="cd18095">
    <property type="entry name" value="SpoU-like_rRNA-MTase"/>
    <property type="match status" value="1"/>
</dbReference>
<gene>
    <name evidence="5" type="ORF">GA0061081_101222</name>
</gene>
<dbReference type="GO" id="GO:0008173">
    <property type="term" value="F:RNA methyltransferase activity"/>
    <property type="evidence" value="ECO:0007669"/>
    <property type="project" value="InterPro"/>
</dbReference>
<evidence type="ECO:0000256" key="1">
    <source>
        <dbReference type="ARBA" id="ARBA00022603"/>
    </source>
</evidence>
<name>A0A1C3Z2H5_9GAMM</name>